<dbReference type="PANTHER" id="PTHR11439:SF495">
    <property type="entry name" value="REVERSE TRANSCRIPTASE, RNA-DEPENDENT DNA POLYMERASE-RELATED"/>
    <property type="match status" value="1"/>
</dbReference>
<name>A0AA38VS13_9ASTR</name>
<evidence type="ECO:0000313" key="2">
    <source>
        <dbReference type="EMBL" id="KAJ9536497.1"/>
    </source>
</evidence>
<dbReference type="SUPFAM" id="SSF56672">
    <property type="entry name" value="DNA/RNA polymerases"/>
    <property type="match status" value="1"/>
</dbReference>
<dbReference type="InterPro" id="IPR043502">
    <property type="entry name" value="DNA/RNA_pol_sf"/>
</dbReference>
<dbReference type="Proteomes" id="UP001172457">
    <property type="component" value="Unassembled WGS sequence"/>
</dbReference>
<feature type="domain" description="Reverse transcriptase Ty1/copia-type" evidence="1">
    <location>
        <begin position="11"/>
        <end position="253"/>
    </location>
</feature>
<sequence length="578" mass="66628">MQEELAEFERNKVWRLVTRPWGKSIIRLKWIFRNKKDENDLIIRNKARLVAKGYRQQEGIDYDETFAPVARIEAIRIFLGYAAHKNMTVYQMDVKCAFLNGVLQEEVYVEQPEGFVDPRYPNHVYVLDKALYGLKQAPRAWYETLIDYLLGVGYKKGTIDPTLFLKRSGSDLIIVQIYVDDIIFASTKPEMCQEFENTMKSQFKMSMMGELTFFLGLQVRQCPDGIFINQAKYVQDLLKRFDFGGSNSAATPMPRNFQLNADSSGKPVDQKTYRAIIGSLLYLTASRPDVVFSTGVCARFQCDPRDSHLSAVKKILRYLKGTPDFGLLYPKDSGFELIAYTDSDHAGCKLNRKSTSGACQFLGDKLVSWSSRKQNCISLSTAEAEYVAVVCCCSQVLWMKTQLADFGYTMQRILIYCDSKSAIQITANPVQHSRTKGNVELYFVESDYAYQRKITSTFSDFQHSPTFNIRYYFIKDHVEKGNVELYFVESDYQLADLFTKPLMRSVWNLTMTSDYFRSELAQNPVETYQIYYSLFQKLHLFLSEFSPDNHFALDSKIARFCSIHQTDYVSGILVWIEA</sequence>
<dbReference type="PANTHER" id="PTHR11439">
    <property type="entry name" value="GAG-POL-RELATED RETROTRANSPOSON"/>
    <property type="match status" value="1"/>
</dbReference>
<dbReference type="EMBL" id="JARYMX010000019">
    <property type="protein sequence ID" value="KAJ9536497.1"/>
    <property type="molecule type" value="Genomic_DNA"/>
</dbReference>
<dbReference type="InterPro" id="IPR013103">
    <property type="entry name" value="RVT_2"/>
</dbReference>
<protein>
    <recommendedName>
        <fullName evidence="1">Reverse transcriptase Ty1/copia-type domain-containing protein</fullName>
    </recommendedName>
</protein>
<accession>A0AA38VS13</accession>
<dbReference type="AlphaFoldDB" id="A0AA38VS13"/>
<evidence type="ECO:0000313" key="3">
    <source>
        <dbReference type="Proteomes" id="UP001172457"/>
    </source>
</evidence>
<proteinExistence type="predicted"/>
<keyword evidence="3" id="KW-1185">Reference proteome</keyword>
<dbReference type="Pfam" id="PF07727">
    <property type="entry name" value="RVT_2"/>
    <property type="match status" value="1"/>
</dbReference>
<evidence type="ECO:0000259" key="1">
    <source>
        <dbReference type="Pfam" id="PF07727"/>
    </source>
</evidence>
<gene>
    <name evidence="2" type="ORF">OSB04_un000334</name>
</gene>
<organism evidence="2 3">
    <name type="scientific">Centaurea solstitialis</name>
    <name type="common">yellow star-thistle</name>
    <dbReference type="NCBI Taxonomy" id="347529"/>
    <lineage>
        <taxon>Eukaryota</taxon>
        <taxon>Viridiplantae</taxon>
        <taxon>Streptophyta</taxon>
        <taxon>Embryophyta</taxon>
        <taxon>Tracheophyta</taxon>
        <taxon>Spermatophyta</taxon>
        <taxon>Magnoliopsida</taxon>
        <taxon>eudicotyledons</taxon>
        <taxon>Gunneridae</taxon>
        <taxon>Pentapetalae</taxon>
        <taxon>asterids</taxon>
        <taxon>campanulids</taxon>
        <taxon>Asterales</taxon>
        <taxon>Asteraceae</taxon>
        <taxon>Carduoideae</taxon>
        <taxon>Cardueae</taxon>
        <taxon>Centaureinae</taxon>
        <taxon>Centaurea</taxon>
    </lineage>
</organism>
<reference evidence="2" key="1">
    <citation type="submission" date="2023-03" db="EMBL/GenBank/DDBJ databases">
        <title>Chromosome-scale reference genome and RAD-based genetic map of yellow starthistle (Centaurea solstitialis) reveal putative structural variation and QTLs associated with invader traits.</title>
        <authorList>
            <person name="Reatini B."/>
            <person name="Cang F.A."/>
            <person name="Jiang Q."/>
            <person name="Mckibben M.T.W."/>
            <person name="Barker M.S."/>
            <person name="Rieseberg L.H."/>
            <person name="Dlugosch K.M."/>
        </authorList>
    </citation>
    <scope>NUCLEOTIDE SEQUENCE</scope>
    <source>
        <strain evidence="2">CAN-66</strain>
        <tissue evidence="2">Leaf</tissue>
    </source>
</reference>
<dbReference type="CDD" id="cd09272">
    <property type="entry name" value="RNase_HI_RT_Ty1"/>
    <property type="match status" value="1"/>
</dbReference>
<comment type="caution">
    <text evidence="2">The sequence shown here is derived from an EMBL/GenBank/DDBJ whole genome shotgun (WGS) entry which is preliminary data.</text>
</comment>